<organism evidence="2 3">
    <name type="scientific">Streblomastix strix</name>
    <dbReference type="NCBI Taxonomy" id="222440"/>
    <lineage>
        <taxon>Eukaryota</taxon>
        <taxon>Metamonada</taxon>
        <taxon>Preaxostyla</taxon>
        <taxon>Oxymonadida</taxon>
        <taxon>Streblomastigidae</taxon>
        <taxon>Streblomastix</taxon>
    </lineage>
</organism>
<protein>
    <submittedName>
        <fullName evidence="2">Uncharacterized protein</fullName>
    </submittedName>
</protein>
<evidence type="ECO:0000256" key="1">
    <source>
        <dbReference type="SAM" id="MobiDB-lite"/>
    </source>
</evidence>
<sequence length="91" mass="10235">SNKTDQPKSVLNKSLRNPEARANSDALNHFIPQQEQRKKADIAPVIEDNLAKHVKGNKTSAGSKKQKQRSNYEIQIEIVSDSVTDHPEQMD</sequence>
<evidence type="ECO:0000313" key="3">
    <source>
        <dbReference type="Proteomes" id="UP000324800"/>
    </source>
</evidence>
<feature type="region of interest" description="Disordered" evidence="1">
    <location>
        <begin position="53"/>
        <end position="91"/>
    </location>
</feature>
<accession>A0A5J4VLF2</accession>
<comment type="caution">
    <text evidence="2">The sequence shown here is derived from an EMBL/GenBank/DDBJ whole genome shotgun (WGS) entry which is preliminary data.</text>
</comment>
<feature type="non-terminal residue" evidence="2">
    <location>
        <position position="1"/>
    </location>
</feature>
<name>A0A5J4VLF2_9EUKA</name>
<feature type="region of interest" description="Disordered" evidence="1">
    <location>
        <begin position="1"/>
        <end position="41"/>
    </location>
</feature>
<dbReference type="EMBL" id="SNRW01006258">
    <property type="protein sequence ID" value="KAA6383412.1"/>
    <property type="molecule type" value="Genomic_DNA"/>
</dbReference>
<proteinExistence type="predicted"/>
<dbReference type="AlphaFoldDB" id="A0A5J4VLF2"/>
<reference evidence="2 3" key="1">
    <citation type="submission" date="2019-03" db="EMBL/GenBank/DDBJ databases">
        <title>Single cell metagenomics reveals metabolic interactions within the superorganism composed of flagellate Streblomastix strix and complex community of Bacteroidetes bacteria on its surface.</title>
        <authorList>
            <person name="Treitli S.C."/>
            <person name="Kolisko M."/>
            <person name="Husnik F."/>
            <person name="Keeling P."/>
            <person name="Hampl V."/>
        </authorList>
    </citation>
    <scope>NUCLEOTIDE SEQUENCE [LARGE SCALE GENOMIC DNA]</scope>
    <source>
        <strain evidence="2">ST1C</strain>
    </source>
</reference>
<feature type="compositionally biased region" description="Polar residues" evidence="1">
    <location>
        <begin position="57"/>
        <end position="73"/>
    </location>
</feature>
<dbReference type="Proteomes" id="UP000324800">
    <property type="component" value="Unassembled WGS sequence"/>
</dbReference>
<gene>
    <name evidence="2" type="ORF">EZS28_021058</name>
</gene>
<evidence type="ECO:0000313" key="2">
    <source>
        <dbReference type="EMBL" id="KAA6383412.1"/>
    </source>
</evidence>
<feature type="compositionally biased region" description="Polar residues" evidence="1">
    <location>
        <begin position="1"/>
        <end position="15"/>
    </location>
</feature>